<proteinExistence type="predicted"/>
<dbReference type="InterPro" id="IPR010562">
    <property type="entry name" value="Haemolymph_juvenile_hormone-bd"/>
</dbReference>
<sequence>MHLMHLESKDDLIQTTTITRRPGEKIRVSVDVQKIRDLKLHISNLLYGHKMLENILDKIINGTWQPGFVFTRRIINDLVSAAFTEGFQKSFSNFPFETIIKPKPVTG</sequence>
<name>A0A833W272_9HYME</name>
<organism evidence="1 2">
    <name type="scientific">Frieseomelitta varia</name>
    <dbReference type="NCBI Taxonomy" id="561572"/>
    <lineage>
        <taxon>Eukaryota</taxon>
        <taxon>Metazoa</taxon>
        <taxon>Ecdysozoa</taxon>
        <taxon>Arthropoda</taxon>
        <taxon>Hexapoda</taxon>
        <taxon>Insecta</taxon>
        <taxon>Pterygota</taxon>
        <taxon>Neoptera</taxon>
        <taxon>Endopterygota</taxon>
        <taxon>Hymenoptera</taxon>
        <taxon>Apocrita</taxon>
        <taxon>Aculeata</taxon>
        <taxon>Apoidea</taxon>
        <taxon>Anthophila</taxon>
        <taxon>Apidae</taxon>
        <taxon>Frieseomelitta</taxon>
    </lineage>
</organism>
<reference evidence="1" key="1">
    <citation type="submission" date="2019-11" db="EMBL/GenBank/DDBJ databases">
        <title>The nuclear and mitochondrial genomes of Frieseomelitta varia - a highly eusocial stingless bee (Meliponini) with a permanently sterile worker caste.</title>
        <authorList>
            <person name="Freitas F.C.P."/>
            <person name="Lourenco A.P."/>
            <person name="Nunes F.M.F."/>
            <person name="Paschoal A.R."/>
            <person name="Abreu F.C.P."/>
            <person name="Barbin F.O."/>
            <person name="Bataglia L."/>
            <person name="Cardoso-Junior C.A.M."/>
            <person name="Cervoni M.S."/>
            <person name="Silva S.R."/>
            <person name="Dalarmi F."/>
            <person name="Del Lama M.A."/>
            <person name="Depintor T.S."/>
            <person name="Ferreira K.M."/>
            <person name="Goria P.S."/>
            <person name="Jaskot M.C."/>
            <person name="Lago D.C."/>
            <person name="Luna-Lucena D."/>
            <person name="Moda L.M."/>
            <person name="Nascimento L."/>
            <person name="Pedrino M."/>
            <person name="Rabico F.O."/>
            <person name="Sanches F.C."/>
            <person name="Santos D.E."/>
            <person name="Santos C.G."/>
            <person name="Vieira J."/>
            <person name="Lopes T.F."/>
            <person name="Barchuk A.R."/>
            <person name="Hartfelder K."/>
            <person name="Simoes Z.L.P."/>
            <person name="Bitondi M.M.G."/>
            <person name="Pinheiro D.G."/>
        </authorList>
    </citation>
    <scope>NUCLEOTIDE SEQUENCE</scope>
    <source>
        <strain evidence="1">USP_RPSP 00005682</strain>
        <tissue evidence="1">Whole individual</tissue>
    </source>
</reference>
<keyword evidence="2" id="KW-1185">Reference proteome</keyword>
<dbReference type="InterPro" id="IPR038606">
    <property type="entry name" value="To_sf"/>
</dbReference>
<accession>A0A833W272</accession>
<dbReference type="Gene3D" id="3.15.10.30">
    <property type="entry name" value="Haemolymph juvenile hormone binding protein"/>
    <property type="match status" value="1"/>
</dbReference>
<dbReference type="Pfam" id="PF06585">
    <property type="entry name" value="JHBP"/>
    <property type="match status" value="1"/>
</dbReference>
<evidence type="ECO:0000313" key="1">
    <source>
        <dbReference type="EMBL" id="KAF3421512.1"/>
    </source>
</evidence>
<dbReference type="Proteomes" id="UP000655588">
    <property type="component" value="Unassembled WGS sequence"/>
</dbReference>
<gene>
    <name evidence="1" type="ORF">E2986_00940</name>
</gene>
<protein>
    <submittedName>
        <fullName evidence="1">Uncharacterized protein</fullName>
    </submittedName>
</protein>
<evidence type="ECO:0000313" key="2">
    <source>
        <dbReference type="Proteomes" id="UP000655588"/>
    </source>
</evidence>
<dbReference type="EMBL" id="WNWW01000857">
    <property type="protein sequence ID" value="KAF3421512.1"/>
    <property type="molecule type" value="Genomic_DNA"/>
</dbReference>
<dbReference type="AlphaFoldDB" id="A0A833W272"/>
<comment type="caution">
    <text evidence="1">The sequence shown here is derived from an EMBL/GenBank/DDBJ whole genome shotgun (WGS) entry which is preliminary data.</text>
</comment>